<dbReference type="EnsemblPlants" id="KQK87529">
    <property type="protein sequence ID" value="KQK87529"/>
    <property type="gene ID" value="SETIT_039142mg"/>
</dbReference>
<dbReference type="AlphaFoldDB" id="K4AJS0"/>
<evidence type="ECO:0000313" key="3">
    <source>
        <dbReference type="EnsemblPlants" id="KQK87529"/>
    </source>
</evidence>
<evidence type="ECO:0000259" key="2">
    <source>
        <dbReference type="PROSITE" id="PS50181"/>
    </source>
</evidence>
<keyword evidence="4" id="KW-1185">Reference proteome</keyword>
<dbReference type="Gene3D" id="1.20.1280.50">
    <property type="match status" value="1"/>
</dbReference>
<reference evidence="4" key="1">
    <citation type="journal article" date="2012" name="Nat. Biotechnol.">
        <title>Reference genome sequence of the model plant Setaria.</title>
        <authorList>
            <person name="Bennetzen J.L."/>
            <person name="Schmutz J."/>
            <person name="Wang H."/>
            <person name="Percifield R."/>
            <person name="Hawkins J."/>
            <person name="Pontaroli A.C."/>
            <person name="Estep M."/>
            <person name="Feng L."/>
            <person name="Vaughn J.N."/>
            <person name="Grimwood J."/>
            <person name="Jenkins J."/>
            <person name="Barry K."/>
            <person name="Lindquist E."/>
            <person name="Hellsten U."/>
            <person name="Deshpande S."/>
            <person name="Wang X."/>
            <person name="Wu X."/>
            <person name="Mitros T."/>
            <person name="Triplett J."/>
            <person name="Yang X."/>
            <person name="Ye C.Y."/>
            <person name="Mauro-Herrera M."/>
            <person name="Wang L."/>
            <person name="Li P."/>
            <person name="Sharma M."/>
            <person name="Sharma R."/>
            <person name="Ronald P.C."/>
            <person name="Panaud O."/>
            <person name="Kellogg E.A."/>
            <person name="Brutnell T.P."/>
            <person name="Doust A.N."/>
            <person name="Tuskan G.A."/>
            <person name="Rokhsar D."/>
            <person name="Devos K.M."/>
        </authorList>
    </citation>
    <scope>NUCLEOTIDE SEQUENCE [LARGE SCALE GENOMIC DNA]</scope>
    <source>
        <strain evidence="4">cv. Yugu1</strain>
    </source>
</reference>
<feature type="compositionally biased region" description="Basic and acidic residues" evidence="1">
    <location>
        <begin position="240"/>
        <end position="262"/>
    </location>
</feature>
<protein>
    <recommendedName>
        <fullName evidence="2">F-box domain-containing protein</fullName>
    </recommendedName>
</protein>
<dbReference type="SMART" id="SM00256">
    <property type="entry name" value="FBOX"/>
    <property type="match status" value="1"/>
</dbReference>
<feature type="region of interest" description="Disordered" evidence="1">
    <location>
        <begin position="240"/>
        <end position="277"/>
    </location>
</feature>
<dbReference type="HOGENOM" id="CLU_1006114_0_0_1"/>
<dbReference type="CDD" id="cd09917">
    <property type="entry name" value="F-box_SF"/>
    <property type="match status" value="1"/>
</dbReference>
<accession>K4AJS0</accession>
<feature type="domain" description="F-box" evidence="2">
    <location>
        <begin position="2"/>
        <end position="49"/>
    </location>
</feature>
<reference evidence="3" key="2">
    <citation type="submission" date="2018-08" db="UniProtKB">
        <authorList>
            <consortium name="EnsemblPlants"/>
        </authorList>
    </citation>
    <scope>IDENTIFICATION</scope>
    <source>
        <strain evidence="3">Yugu1</strain>
    </source>
</reference>
<dbReference type="Gramene" id="KQK87529">
    <property type="protein sequence ID" value="KQK87529"/>
    <property type="gene ID" value="SETIT_039142mg"/>
</dbReference>
<dbReference type="InterPro" id="IPR001810">
    <property type="entry name" value="F-box_dom"/>
</dbReference>
<dbReference type="eggNOG" id="ENOG502R6Q4">
    <property type="taxonomic scope" value="Eukaryota"/>
</dbReference>
<organism evidence="3 4">
    <name type="scientific">Setaria italica</name>
    <name type="common">Foxtail millet</name>
    <name type="synonym">Panicum italicum</name>
    <dbReference type="NCBI Taxonomy" id="4555"/>
    <lineage>
        <taxon>Eukaryota</taxon>
        <taxon>Viridiplantae</taxon>
        <taxon>Streptophyta</taxon>
        <taxon>Embryophyta</taxon>
        <taxon>Tracheophyta</taxon>
        <taxon>Spermatophyta</taxon>
        <taxon>Magnoliopsida</taxon>
        <taxon>Liliopsida</taxon>
        <taxon>Poales</taxon>
        <taxon>Poaceae</taxon>
        <taxon>PACMAD clade</taxon>
        <taxon>Panicoideae</taxon>
        <taxon>Panicodae</taxon>
        <taxon>Paniceae</taxon>
        <taxon>Cenchrinae</taxon>
        <taxon>Setaria</taxon>
    </lineage>
</organism>
<dbReference type="PROSITE" id="PS50181">
    <property type="entry name" value="FBOX"/>
    <property type="match status" value="1"/>
</dbReference>
<dbReference type="FunCoup" id="K4AJS0">
    <property type="interactions" value="531"/>
</dbReference>
<dbReference type="SUPFAM" id="SSF81383">
    <property type="entry name" value="F-box domain"/>
    <property type="match status" value="1"/>
</dbReference>
<proteinExistence type="predicted"/>
<dbReference type="Pfam" id="PF12937">
    <property type="entry name" value="F-box-like"/>
    <property type="match status" value="1"/>
</dbReference>
<dbReference type="InterPro" id="IPR036047">
    <property type="entry name" value="F-box-like_dom_sf"/>
</dbReference>
<dbReference type="EMBL" id="AGNK02005411">
    <property type="status" value="NOT_ANNOTATED_CDS"/>
    <property type="molecule type" value="Genomic_DNA"/>
</dbReference>
<evidence type="ECO:0000313" key="4">
    <source>
        <dbReference type="Proteomes" id="UP000004995"/>
    </source>
</evidence>
<dbReference type="InParanoid" id="K4AJS0"/>
<dbReference type="PANTHER" id="PTHR35828">
    <property type="entry name" value="OS08G0203800 PROTEIN-RELATED"/>
    <property type="match status" value="1"/>
</dbReference>
<dbReference type="PANTHER" id="PTHR35828:SF18">
    <property type="entry name" value="OS03G0703800 PROTEIN"/>
    <property type="match status" value="1"/>
</dbReference>
<dbReference type="Proteomes" id="UP000004995">
    <property type="component" value="Unassembled WGS sequence"/>
</dbReference>
<sequence length="277" mass="30478">MAPPRPALPTDCLFHVFLHLDPISIVRCAAVSRHWRRAVTDNASEIRRHSMGRADRYLLLGLPSREMYPGELSFSRRSSWLPPAGRHWSDFVPRPFPHAGGGGSGEREDEALACSDGLLLLCRGLPSEISVVNPQTGFHTSIARPGELAKFTRRYILHSCHGAKHNSFQVLAVDLSRKGIRSIQNYCSETGAWGPVLRPDAGELRLPTPSSDYGAIRPAPPRPLVCQGAIHWLCSNVSDHSPDGRNHRPSTDDEATKAVPDARRRRVGQENANAGDV</sequence>
<name>K4AJS0_SETIT</name>
<evidence type="ECO:0000256" key="1">
    <source>
        <dbReference type="SAM" id="MobiDB-lite"/>
    </source>
</evidence>